<dbReference type="Gene3D" id="3.60.20.40">
    <property type="match status" value="1"/>
</dbReference>
<evidence type="ECO:0000313" key="5">
    <source>
        <dbReference type="Proteomes" id="UP000221080"/>
    </source>
</evidence>
<keyword evidence="4" id="KW-0012">Acyltransferase</keyword>
<dbReference type="KEGG" id="ipu:108264907"/>
<feature type="transmembrane region" description="Helical" evidence="4">
    <location>
        <begin position="12"/>
        <end position="34"/>
    </location>
</feature>
<comment type="catalytic activity">
    <reaction evidence="4">
        <text>an S-substituted glutathione + H2O = an S-substituted L-cysteinylglycine + L-glutamate</text>
        <dbReference type="Rhea" id="RHEA:59468"/>
        <dbReference type="ChEBI" id="CHEBI:15377"/>
        <dbReference type="ChEBI" id="CHEBI:29985"/>
        <dbReference type="ChEBI" id="CHEBI:90779"/>
        <dbReference type="ChEBI" id="CHEBI:143103"/>
        <dbReference type="EC" id="3.4.19.13"/>
    </reaction>
</comment>
<evidence type="ECO:0000256" key="2">
    <source>
        <dbReference type="PIRSR" id="PIRSR600101-1"/>
    </source>
</evidence>
<reference evidence="6" key="2">
    <citation type="submission" date="2025-08" db="UniProtKB">
        <authorList>
            <consortium name="RefSeq"/>
        </authorList>
    </citation>
    <scope>IDENTIFICATION</scope>
    <source>
        <tissue evidence="6">Blood</tissue>
    </source>
</reference>
<organism evidence="5 6">
    <name type="scientific">Ictalurus punctatus</name>
    <name type="common">Channel catfish</name>
    <name type="synonym">Silurus punctatus</name>
    <dbReference type="NCBI Taxonomy" id="7998"/>
    <lineage>
        <taxon>Eukaryota</taxon>
        <taxon>Metazoa</taxon>
        <taxon>Chordata</taxon>
        <taxon>Craniata</taxon>
        <taxon>Vertebrata</taxon>
        <taxon>Euteleostomi</taxon>
        <taxon>Actinopterygii</taxon>
        <taxon>Neopterygii</taxon>
        <taxon>Teleostei</taxon>
        <taxon>Ostariophysi</taxon>
        <taxon>Siluriformes</taxon>
        <taxon>Ictaluridae</taxon>
        <taxon>Ictalurus</taxon>
    </lineage>
</organism>
<dbReference type="SUPFAM" id="SSF56235">
    <property type="entry name" value="N-terminal nucleophile aminohydrolases (Ntn hydrolases)"/>
    <property type="match status" value="1"/>
</dbReference>
<dbReference type="STRING" id="7998.ENSIPUP00000032350"/>
<dbReference type="UniPathway" id="UPA00204"/>
<name>A0A2D0QVD4_ICTPU</name>
<dbReference type="GeneID" id="108264907"/>
<dbReference type="GO" id="GO:0036374">
    <property type="term" value="F:glutathione hydrolase activity"/>
    <property type="evidence" value="ECO:0007669"/>
    <property type="project" value="UniProtKB-UniRule"/>
</dbReference>
<keyword evidence="4" id="KW-0472">Membrane</keyword>
<keyword evidence="4" id="KW-1133">Transmembrane helix</keyword>
<dbReference type="InterPro" id="IPR029055">
    <property type="entry name" value="Ntn_hydrolases_N"/>
</dbReference>
<dbReference type="Proteomes" id="UP000221080">
    <property type="component" value="Chromosome 5"/>
</dbReference>
<keyword evidence="5" id="KW-1185">Reference proteome</keyword>
<dbReference type="Gene3D" id="1.10.246.130">
    <property type="match status" value="1"/>
</dbReference>
<dbReference type="CTD" id="569734"/>
<dbReference type="OMA" id="IMERYEM"/>
<comment type="similarity">
    <text evidence="1">Belongs to the gamma-glutamyltransferase family.</text>
</comment>
<dbReference type="GO" id="GO:0006751">
    <property type="term" value="P:glutathione catabolic process"/>
    <property type="evidence" value="ECO:0007669"/>
    <property type="project" value="UniProtKB-UniRule"/>
</dbReference>
<feature type="active site" description="Nucleophile" evidence="2">
    <location>
        <position position="380"/>
    </location>
</feature>
<comment type="function">
    <text evidence="4">Cleaves the gamma-glutamyl peptide bond of glutathione and glutathione conjugates.</text>
</comment>
<dbReference type="InterPro" id="IPR000101">
    <property type="entry name" value="GGT_peptidase"/>
</dbReference>
<evidence type="ECO:0000256" key="1">
    <source>
        <dbReference type="ARBA" id="ARBA00009381"/>
    </source>
</evidence>
<dbReference type="GO" id="GO:0103068">
    <property type="term" value="F:leukotriene C4 gamma-glutamyl transferase activity"/>
    <property type="evidence" value="ECO:0007669"/>
    <property type="project" value="UniProtKB-EC"/>
</dbReference>
<keyword evidence="4" id="KW-0808">Transferase</keyword>
<feature type="binding site" evidence="3">
    <location>
        <position position="422"/>
    </location>
    <ligand>
        <name>L-glutamate</name>
        <dbReference type="ChEBI" id="CHEBI:29985"/>
    </ligand>
</feature>
<feature type="binding site" evidence="3">
    <location>
        <position position="113"/>
    </location>
    <ligand>
        <name>L-glutamate</name>
        <dbReference type="ChEBI" id="CHEBI:29985"/>
    </ligand>
</feature>
<dbReference type="FunFam" id="1.10.246.130:FF:000001">
    <property type="entry name" value="Gamma-glutamyltransferase 5 isoform 1"/>
    <property type="match status" value="1"/>
</dbReference>
<dbReference type="InterPro" id="IPR043138">
    <property type="entry name" value="GGT_lsub"/>
</dbReference>
<reference evidence="5" key="1">
    <citation type="journal article" date="2016" name="Nat. Commun.">
        <title>The channel catfish genome sequence provides insights into the evolution of scale formation in teleosts.</title>
        <authorList>
            <person name="Liu Z."/>
            <person name="Liu S."/>
            <person name="Yao J."/>
            <person name="Bao L."/>
            <person name="Zhang J."/>
            <person name="Li Y."/>
            <person name="Jiang C."/>
            <person name="Sun L."/>
            <person name="Wang R."/>
            <person name="Zhang Y."/>
            <person name="Zhou T."/>
            <person name="Zeng Q."/>
            <person name="Fu Q."/>
            <person name="Gao S."/>
            <person name="Li N."/>
            <person name="Koren S."/>
            <person name="Jiang Y."/>
            <person name="Zimin A."/>
            <person name="Xu P."/>
            <person name="Phillippy A.M."/>
            <person name="Geng X."/>
            <person name="Song L."/>
            <person name="Sun F."/>
            <person name="Li C."/>
            <person name="Wang X."/>
            <person name="Chen A."/>
            <person name="Jin Y."/>
            <person name="Yuan Z."/>
            <person name="Yang Y."/>
            <person name="Tan S."/>
            <person name="Peatman E."/>
            <person name="Lu J."/>
            <person name="Qin Z."/>
            <person name="Dunham R."/>
            <person name="Li Z."/>
            <person name="Sonstegard T."/>
            <person name="Feng J."/>
            <person name="Danzmann R.G."/>
            <person name="Schroeder S."/>
            <person name="Scheffler B."/>
            <person name="Duke M.V."/>
            <person name="Ballard L."/>
            <person name="Kucuktas H."/>
            <person name="Kaltenboeck L."/>
            <person name="Liu H."/>
            <person name="Armbruster J."/>
            <person name="Xie Y."/>
            <person name="Kirby M.L."/>
            <person name="Tian Y."/>
            <person name="Flanagan M.E."/>
            <person name="Mu W."/>
            <person name="Waldbieser G.C."/>
        </authorList>
    </citation>
    <scope>NUCLEOTIDE SEQUENCE [LARGE SCALE GENOMIC DNA]</scope>
    <source>
        <strain evidence="5">SDA103</strain>
    </source>
</reference>
<dbReference type="GO" id="GO:0006954">
    <property type="term" value="P:inflammatory response"/>
    <property type="evidence" value="ECO:0007669"/>
    <property type="project" value="TreeGrafter"/>
</dbReference>
<proteinExistence type="inferred from homology"/>
<feature type="binding site" evidence="3">
    <location>
        <begin position="398"/>
        <end position="400"/>
    </location>
    <ligand>
        <name>L-glutamate</name>
        <dbReference type="ChEBI" id="CHEBI:29985"/>
    </ligand>
</feature>
<feature type="binding site" evidence="3">
    <location>
        <position position="461"/>
    </location>
    <ligand>
        <name>L-glutamate</name>
        <dbReference type="ChEBI" id="CHEBI:29985"/>
    </ligand>
</feature>
<feature type="binding site" evidence="3">
    <location>
        <begin position="438"/>
        <end position="439"/>
    </location>
    <ligand>
        <name>L-glutamate</name>
        <dbReference type="ChEBI" id="CHEBI:29985"/>
    </ligand>
</feature>
<dbReference type="InterPro" id="IPR043137">
    <property type="entry name" value="GGT_ssub_C"/>
</dbReference>
<dbReference type="GO" id="GO:0005886">
    <property type="term" value="C:plasma membrane"/>
    <property type="evidence" value="ECO:0007669"/>
    <property type="project" value="TreeGrafter"/>
</dbReference>
<dbReference type="PANTHER" id="PTHR11686">
    <property type="entry name" value="GAMMA GLUTAMYL TRANSPEPTIDASE"/>
    <property type="match status" value="1"/>
</dbReference>
<evidence type="ECO:0000256" key="3">
    <source>
        <dbReference type="PIRSR" id="PIRSR600101-2"/>
    </source>
</evidence>
<dbReference type="Pfam" id="PF01019">
    <property type="entry name" value="G_glu_transpept"/>
    <property type="match status" value="1"/>
</dbReference>
<dbReference type="EC" id="2.3.2.2" evidence="4"/>
<protein>
    <recommendedName>
        <fullName evidence="4">Glutathione hydrolase</fullName>
        <ecNumber evidence="4">2.3.2.2</ecNumber>
        <ecNumber evidence="4">3.4.19.13</ecNumber>
    </recommendedName>
    <alternativeName>
        <fullName evidence="4">Gamma-glutamyltransferase</fullName>
    </alternativeName>
    <alternativeName>
        <fullName evidence="4">Gamma-glutamyltranspeptidase</fullName>
    </alternativeName>
</protein>
<dbReference type="AlphaFoldDB" id="A0A2D0QVD4"/>
<dbReference type="RefSeq" id="XP_017322381.1">
    <property type="nucleotide sequence ID" value="XM_017466892.3"/>
</dbReference>
<comment type="subcellular location">
    <subcellularLocation>
        <location evidence="4">Membrane</location>
        <topology evidence="4">Single-pass type II membrane protein</topology>
    </subcellularLocation>
</comment>
<comment type="pathway">
    <text evidence="4">Sulfur metabolism; glutathione metabolism.</text>
</comment>
<dbReference type="PANTHER" id="PTHR11686:SF19">
    <property type="entry name" value="GLUTATHIONE HYDROLASE 5 PROENZYME"/>
    <property type="match status" value="1"/>
</dbReference>
<dbReference type="PRINTS" id="PR01210">
    <property type="entry name" value="GGTRANSPTASE"/>
</dbReference>
<evidence type="ECO:0000313" key="6">
    <source>
        <dbReference type="RefSeq" id="XP_017322381.1"/>
    </source>
</evidence>
<evidence type="ECO:0000256" key="4">
    <source>
        <dbReference type="RuleBase" id="RU368068"/>
    </source>
</evidence>
<dbReference type="OrthoDB" id="1081007at2759"/>
<sequence length="555" mass="60946">MPRRRKDRMRAGACFAAIFVVLILTLIIICTVKFPKREECPRGMFSTAAVATDSQTCSNIGRDILRSGGSAVDGAIAALICTSVTNPQSMGLGGGVIFTIRAKNGTVRIINARETTPKNFKADLLSDCSNVTGVHWVGVPGELRGYEHAHRLYGQLPWKDLFTPTIHLARDGVKISTMLSRYLSNVFKNQHTALSSLFKHPDGTLLQEGDTVRFEKLADTLQKVADGGAEVFYSGDVAQALVRDVQAAGGTLTLEDLKSFKVVVSEPWNVSLDKYTMYFPPPPAGGAILSFILNIMERYEMNPTFIKGNEKVRTYHRYVEACKFANAQKQFIKDPKFTPDKEARNLTKVAFADDVMRRITNITHDAQYYNMMPHADTQGTTHISVLDLNGTAVSVTSTINYIFGSRVLSSNTGIILNNELADFCGRTTHIHPGEQPPSSMAPVVLYSPSDQHTLVIGASGGSMITTGMATALMNYLWLGKTLKESINTPVVYVDGKNQLSFENTHEDVIKALQQLGHSVTDKPYFYNSVNAVSKHEDECVNAISDKRKMGVPAGY</sequence>
<accession>A0A2D0QVD4</accession>
<dbReference type="GO" id="GO:0002951">
    <property type="term" value="F:leukotriene-C(4) hydrolase"/>
    <property type="evidence" value="ECO:0007669"/>
    <property type="project" value="TreeGrafter"/>
</dbReference>
<keyword evidence="4" id="KW-0812">Transmembrane</keyword>
<comment type="catalytic activity">
    <reaction evidence="4">
        <text>glutathione + H2O = L-cysteinylglycine + L-glutamate</text>
        <dbReference type="Rhea" id="RHEA:28807"/>
        <dbReference type="ChEBI" id="CHEBI:15377"/>
        <dbReference type="ChEBI" id="CHEBI:29985"/>
        <dbReference type="ChEBI" id="CHEBI:57925"/>
        <dbReference type="ChEBI" id="CHEBI:61694"/>
        <dbReference type="EC" id="3.4.19.13"/>
    </reaction>
</comment>
<dbReference type="EC" id="3.4.19.13" evidence="4"/>
<gene>
    <name evidence="6" type="primary">ggt5a</name>
</gene>
<keyword evidence="4" id="KW-0378">Hydrolase</keyword>
<comment type="catalytic activity">
    <reaction evidence="4">
        <text>an N-terminal (5-L-glutamyl)-[peptide] + an alpha-amino acid = 5-L-glutamyl amino acid + an N-terminal L-alpha-aminoacyl-[peptide]</text>
        <dbReference type="Rhea" id="RHEA:23904"/>
        <dbReference type="Rhea" id="RHEA-COMP:9780"/>
        <dbReference type="Rhea" id="RHEA-COMP:9795"/>
        <dbReference type="ChEBI" id="CHEBI:77644"/>
        <dbReference type="ChEBI" id="CHEBI:78597"/>
        <dbReference type="ChEBI" id="CHEBI:78599"/>
        <dbReference type="ChEBI" id="CHEBI:78608"/>
        <dbReference type="EC" id="2.3.2.2"/>
    </reaction>
</comment>
<dbReference type="GO" id="GO:1901750">
    <property type="term" value="P:leukotriene D4 biosynthetic process"/>
    <property type="evidence" value="ECO:0007669"/>
    <property type="project" value="TreeGrafter"/>
</dbReference>